<dbReference type="Proteomes" id="UP000285961">
    <property type="component" value="Unassembled WGS sequence"/>
</dbReference>
<dbReference type="AlphaFoldDB" id="A0A419F8K5"/>
<dbReference type="PANTHER" id="PTHR30093">
    <property type="entry name" value="GENERAL SECRETION PATHWAY PROTEIN G"/>
    <property type="match status" value="1"/>
</dbReference>
<name>A0A419F8K5_9BACT</name>
<proteinExistence type="predicted"/>
<organism evidence="2 3">
    <name type="scientific">Candidatus Abyssobacteria bacterium SURF_17</name>
    <dbReference type="NCBI Taxonomy" id="2093361"/>
    <lineage>
        <taxon>Bacteria</taxon>
        <taxon>Pseudomonadati</taxon>
        <taxon>Candidatus Hydrogenedentota</taxon>
        <taxon>Candidatus Abyssobacteria</taxon>
    </lineage>
</organism>
<evidence type="ECO:0000313" key="2">
    <source>
        <dbReference type="EMBL" id="RJP74797.1"/>
    </source>
</evidence>
<protein>
    <submittedName>
        <fullName evidence="2">Prepilin-type N-terminal cleavage/methylation domain-containing protein</fullName>
    </submittedName>
</protein>
<keyword evidence="1" id="KW-1133">Transmembrane helix</keyword>
<evidence type="ECO:0000313" key="3">
    <source>
        <dbReference type="Proteomes" id="UP000285961"/>
    </source>
</evidence>
<dbReference type="SUPFAM" id="SSF54523">
    <property type="entry name" value="Pili subunits"/>
    <property type="match status" value="1"/>
</dbReference>
<reference evidence="2 3" key="1">
    <citation type="journal article" date="2017" name="ISME J.">
        <title>Energy and carbon metabolisms in a deep terrestrial subsurface fluid microbial community.</title>
        <authorList>
            <person name="Momper L."/>
            <person name="Jungbluth S.P."/>
            <person name="Lee M.D."/>
            <person name="Amend J.P."/>
        </authorList>
    </citation>
    <scope>NUCLEOTIDE SEQUENCE [LARGE SCALE GENOMIC DNA]</scope>
    <source>
        <strain evidence="2">SURF_17</strain>
    </source>
</reference>
<gene>
    <name evidence="2" type="ORF">C4532_01585</name>
</gene>
<keyword evidence="1" id="KW-0472">Membrane</keyword>
<dbReference type="NCBIfam" id="TIGR02532">
    <property type="entry name" value="IV_pilin_GFxxxE"/>
    <property type="match status" value="1"/>
</dbReference>
<feature type="transmembrane region" description="Helical" evidence="1">
    <location>
        <begin position="6"/>
        <end position="27"/>
    </location>
</feature>
<accession>A0A419F8K5</accession>
<dbReference type="InterPro" id="IPR012902">
    <property type="entry name" value="N_methyl_site"/>
</dbReference>
<dbReference type="InterPro" id="IPR045584">
    <property type="entry name" value="Pilin-like"/>
</dbReference>
<keyword evidence="1" id="KW-0812">Transmembrane</keyword>
<dbReference type="Pfam" id="PF07963">
    <property type="entry name" value="N_methyl"/>
    <property type="match status" value="1"/>
</dbReference>
<sequence>MKGNKGFTLIELMIVVAIIAIIAAIAIPNLLRARLASNESAAIGAMRTLGSAESTFQSSAGTDADGDGTGEYASLTMLYSNSTPPYIDEVLGAGQKSGYNFLVTTTGVTNDDEVIWWATAYPVQYQRSGNRSFYIDESGVLRGSDTGAGAAVANRAAGQALPPVGS</sequence>
<dbReference type="EMBL" id="QZKI01000010">
    <property type="protein sequence ID" value="RJP74797.1"/>
    <property type="molecule type" value="Genomic_DNA"/>
</dbReference>
<comment type="caution">
    <text evidence="2">The sequence shown here is derived from an EMBL/GenBank/DDBJ whole genome shotgun (WGS) entry which is preliminary data.</text>
</comment>
<evidence type="ECO:0000256" key="1">
    <source>
        <dbReference type="SAM" id="Phobius"/>
    </source>
</evidence>
<dbReference type="Gene3D" id="3.30.700.10">
    <property type="entry name" value="Glycoprotein, Type 4 Pilin"/>
    <property type="match status" value="1"/>
</dbReference>
<dbReference type="PROSITE" id="PS00409">
    <property type="entry name" value="PROKAR_NTER_METHYL"/>
    <property type="match status" value="1"/>
</dbReference>